<keyword evidence="3" id="KW-1185">Reference proteome</keyword>
<dbReference type="RefSeq" id="WP_260047409.1">
    <property type="nucleotide sequence ID" value="NZ_JANZXA010000014.1"/>
</dbReference>
<feature type="domain" description="2Fe-2S ferredoxin-type" evidence="1">
    <location>
        <begin position="8"/>
        <end position="99"/>
    </location>
</feature>
<dbReference type="Pfam" id="PF00111">
    <property type="entry name" value="Fer2"/>
    <property type="match status" value="1"/>
</dbReference>
<dbReference type="EMBL" id="JANZXA010000014">
    <property type="protein sequence ID" value="MCT2401381.1"/>
    <property type="molecule type" value="Genomic_DNA"/>
</dbReference>
<sequence length="100" mass="10593">MTEEGPDCPVEIVSDGTAFTCKAGEHLLGAMIRAGRTGIKVGCRNGGCGICRIRIHSGDYSSGKMTRSRISEEDERAGVVLACRIYPQAALQVEALPLPS</sequence>
<dbReference type="InterPro" id="IPR006058">
    <property type="entry name" value="2Fe2S_fd_BS"/>
</dbReference>
<dbReference type="CDD" id="cd00207">
    <property type="entry name" value="fer2"/>
    <property type="match status" value="1"/>
</dbReference>
<reference evidence="2" key="1">
    <citation type="submission" date="2022-09" db="EMBL/GenBank/DDBJ databases">
        <title>Novosphingobium sp. Nov., a polycyclic aromatic hydrocarbon-degrading bacterium isolated form mangrove sediments in HongKong.</title>
        <authorList>
            <person name="Hu Z."/>
        </authorList>
    </citation>
    <scope>NUCLEOTIDE SEQUENCE</scope>
    <source>
        <strain evidence="2">HK4-1</strain>
    </source>
</reference>
<dbReference type="InterPro" id="IPR012675">
    <property type="entry name" value="Beta-grasp_dom_sf"/>
</dbReference>
<name>A0ABT2I986_9SPHN</name>
<proteinExistence type="predicted"/>
<evidence type="ECO:0000313" key="3">
    <source>
        <dbReference type="Proteomes" id="UP001165583"/>
    </source>
</evidence>
<dbReference type="Gene3D" id="3.10.20.30">
    <property type="match status" value="1"/>
</dbReference>
<dbReference type="Proteomes" id="UP001165583">
    <property type="component" value="Unassembled WGS sequence"/>
</dbReference>
<dbReference type="PROSITE" id="PS00197">
    <property type="entry name" value="2FE2S_FER_1"/>
    <property type="match status" value="1"/>
</dbReference>
<accession>A0ABT2I986</accession>
<protein>
    <submittedName>
        <fullName evidence="2">2Fe-2S iron-sulfur cluster-binding protein</fullName>
    </submittedName>
</protein>
<evidence type="ECO:0000259" key="1">
    <source>
        <dbReference type="PROSITE" id="PS51085"/>
    </source>
</evidence>
<comment type="caution">
    <text evidence="2">The sequence shown here is derived from an EMBL/GenBank/DDBJ whole genome shotgun (WGS) entry which is preliminary data.</text>
</comment>
<dbReference type="SUPFAM" id="SSF54292">
    <property type="entry name" value="2Fe-2S ferredoxin-like"/>
    <property type="match status" value="1"/>
</dbReference>
<dbReference type="InterPro" id="IPR001041">
    <property type="entry name" value="2Fe-2S_ferredoxin-type"/>
</dbReference>
<organism evidence="2 3">
    <name type="scientific">Novosphingobium mangrovi</name>
    <name type="common">ex Huang et al. 2023</name>
    <dbReference type="NCBI Taxonomy" id="2976432"/>
    <lineage>
        <taxon>Bacteria</taxon>
        <taxon>Pseudomonadati</taxon>
        <taxon>Pseudomonadota</taxon>
        <taxon>Alphaproteobacteria</taxon>
        <taxon>Sphingomonadales</taxon>
        <taxon>Sphingomonadaceae</taxon>
        <taxon>Novosphingobium</taxon>
    </lineage>
</organism>
<dbReference type="InterPro" id="IPR036010">
    <property type="entry name" value="2Fe-2S_ferredoxin-like_sf"/>
</dbReference>
<gene>
    <name evidence="2" type="ORF">NZK81_17665</name>
</gene>
<evidence type="ECO:0000313" key="2">
    <source>
        <dbReference type="EMBL" id="MCT2401381.1"/>
    </source>
</evidence>
<dbReference type="PROSITE" id="PS51085">
    <property type="entry name" value="2FE2S_FER_2"/>
    <property type="match status" value="1"/>
</dbReference>